<dbReference type="EMBL" id="KN839112">
    <property type="protein sequence ID" value="KIJ90784.1"/>
    <property type="molecule type" value="Genomic_DNA"/>
</dbReference>
<gene>
    <name evidence="1" type="ORF">K443DRAFT_14949</name>
</gene>
<dbReference type="InterPro" id="IPR036188">
    <property type="entry name" value="FAD/NAD-bd_sf"/>
</dbReference>
<accession>A0A0C9WH91</accession>
<reference evidence="1 2" key="1">
    <citation type="submission" date="2014-04" db="EMBL/GenBank/DDBJ databases">
        <authorList>
            <consortium name="DOE Joint Genome Institute"/>
            <person name="Kuo A."/>
            <person name="Kohler A."/>
            <person name="Nagy L.G."/>
            <person name="Floudas D."/>
            <person name="Copeland A."/>
            <person name="Barry K.W."/>
            <person name="Cichocki N."/>
            <person name="Veneault-Fourrey C."/>
            <person name="LaButti K."/>
            <person name="Lindquist E.A."/>
            <person name="Lipzen A."/>
            <person name="Lundell T."/>
            <person name="Morin E."/>
            <person name="Murat C."/>
            <person name="Sun H."/>
            <person name="Tunlid A."/>
            <person name="Henrissat B."/>
            <person name="Grigoriev I.V."/>
            <person name="Hibbett D.S."/>
            <person name="Martin F."/>
            <person name="Nordberg H.P."/>
            <person name="Cantor M.N."/>
            <person name="Hua S.X."/>
        </authorList>
    </citation>
    <scope>NUCLEOTIDE SEQUENCE [LARGE SCALE GENOMIC DNA]</scope>
    <source>
        <strain evidence="1 2">LaAM-08-1</strain>
    </source>
</reference>
<evidence type="ECO:0000313" key="2">
    <source>
        <dbReference type="Proteomes" id="UP000054477"/>
    </source>
</evidence>
<dbReference type="STRING" id="1095629.A0A0C9WH91"/>
<reference evidence="2" key="2">
    <citation type="submission" date="2015-01" db="EMBL/GenBank/DDBJ databases">
        <title>Evolutionary Origins and Diversification of the Mycorrhizal Mutualists.</title>
        <authorList>
            <consortium name="DOE Joint Genome Institute"/>
            <consortium name="Mycorrhizal Genomics Consortium"/>
            <person name="Kohler A."/>
            <person name="Kuo A."/>
            <person name="Nagy L.G."/>
            <person name="Floudas D."/>
            <person name="Copeland A."/>
            <person name="Barry K.W."/>
            <person name="Cichocki N."/>
            <person name="Veneault-Fourrey C."/>
            <person name="LaButti K."/>
            <person name="Lindquist E.A."/>
            <person name="Lipzen A."/>
            <person name="Lundell T."/>
            <person name="Morin E."/>
            <person name="Murat C."/>
            <person name="Riley R."/>
            <person name="Ohm R."/>
            <person name="Sun H."/>
            <person name="Tunlid A."/>
            <person name="Henrissat B."/>
            <person name="Grigoriev I.V."/>
            <person name="Hibbett D.S."/>
            <person name="Martin F."/>
        </authorList>
    </citation>
    <scope>NUCLEOTIDE SEQUENCE [LARGE SCALE GENOMIC DNA]</scope>
    <source>
        <strain evidence="2">LaAM-08-1</strain>
    </source>
</reference>
<dbReference type="Gene3D" id="3.30.560.10">
    <property type="entry name" value="Glucose Oxidase, domain 3"/>
    <property type="match status" value="1"/>
</dbReference>
<organism evidence="1 2">
    <name type="scientific">Laccaria amethystina LaAM-08-1</name>
    <dbReference type="NCBI Taxonomy" id="1095629"/>
    <lineage>
        <taxon>Eukaryota</taxon>
        <taxon>Fungi</taxon>
        <taxon>Dikarya</taxon>
        <taxon>Basidiomycota</taxon>
        <taxon>Agaricomycotina</taxon>
        <taxon>Agaricomycetes</taxon>
        <taxon>Agaricomycetidae</taxon>
        <taxon>Agaricales</taxon>
        <taxon>Agaricineae</taxon>
        <taxon>Hydnangiaceae</taxon>
        <taxon>Laccaria</taxon>
    </lineage>
</organism>
<protein>
    <submittedName>
        <fullName evidence="1">GMC oxidoreductase</fullName>
    </submittedName>
</protein>
<dbReference type="AlphaFoldDB" id="A0A0C9WH91"/>
<evidence type="ECO:0000313" key="1">
    <source>
        <dbReference type="EMBL" id="KIJ90784.1"/>
    </source>
</evidence>
<keyword evidence="2" id="KW-1185">Reference proteome</keyword>
<name>A0A0C9WH91_9AGAR</name>
<dbReference type="HOGENOM" id="CLU_1261700_0_0_1"/>
<dbReference type="Gene3D" id="3.50.50.60">
    <property type="entry name" value="FAD/NAD(P)-binding domain"/>
    <property type="match status" value="1"/>
</dbReference>
<sequence>MGLSVKVSKITWYNVPVVITSLETTGNIFHSQSDFSKTSEFQSFINDAVAFVNNSALFGFTNDSATFQAAVQAALDNSTSGLVPTQYPEVVQGVISPGTVSIQAALQRPFRSAVHSLPLYTKKLTEKLIEFSRGRLYINANNPLDPIVIDPQYYSHFAGVKLARNVAVAFGTALGAEVSPSPDVQTDEQIEAWLRGSGASTQYYPASSCSMLPKELGGVDNANL</sequence>
<proteinExistence type="predicted"/>
<dbReference type="SUPFAM" id="SSF54373">
    <property type="entry name" value="FAD-linked reductases, C-terminal domain"/>
    <property type="match status" value="1"/>
</dbReference>
<dbReference type="OrthoDB" id="269227at2759"/>
<dbReference type="Proteomes" id="UP000054477">
    <property type="component" value="Unassembled WGS sequence"/>
</dbReference>